<dbReference type="AlphaFoldDB" id="A0A8C0VWU2"/>
<name>A0A8C0VWU2_CYACU</name>
<sequence length="121" mass="13182">MCYRGLAAAQEPEGGIPGSLWEWLSLRAQRSCRRGAFSGAGEAQSFPQRFQLCGCPRVHSKGSVEEADPVLEAQQGHWGQTKQKNQVSRFLVRRGSGQWCPSGLPLQSLCLAVFSGHVPVT</sequence>
<proteinExistence type="predicted"/>
<dbReference type="Proteomes" id="UP000694410">
    <property type="component" value="Unplaced"/>
</dbReference>
<organism evidence="1 2">
    <name type="scientific">Cyanistes caeruleus</name>
    <name type="common">Eurasian blue tit</name>
    <name type="synonym">Parus caeruleus</name>
    <dbReference type="NCBI Taxonomy" id="156563"/>
    <lineage>
        <taxon>Eukaryota</taxon>
        <taxon>Metazoa</taxon>
        <taxon>Chordata</taxon>
        <taxon>Craniata</taxon>
        <taxon>Vertebrata</taxon>
        <taxon>Euteleostomi</taxon>
        <taxon>Archelosauria</taxon>
        <taxon>Archosauria</taxon>
        <taxon>Dinosauria</taxon>
        <taxon>Saurischia</taxon>
        <taxon>Theropoda</taxon>
        <taxon>Coelurosauria</taxon>
        <taxon>Aves</taxon>
        <taxon>Neognathae</taxon>
        <taxon>Neoaves</taxon>
        <taxon>Telluraves</taxon>
        <taxon>Australaves</taxon>
        <taxon>Passeriformes</taxon>
        <taxon>Paridae</taxon>
        <taxon>Cyanistes</taxon>
    </lineage>
</organism>
<protein>
    <submittedName>
        <fullName evidence="1">Uncharacterized protein</fullName>
    </submittedName>
</protein>
<accession>A0A8C0VWU2</accession>
<reference evidence="1" key="2">
    <citation type="submission" date="2025-09" db="UniProtKB">
        <authorList>
            <consortium name="Ensembl"/>
        </authorList>
    </citation>
    <scope>IDENTIFICATION</scope>
</reference>
<evidence type="ECO:0000313" key="1">
    <source>
        <dbReference type="Ensembl" id="ENSCCEP00000027405.1"/>
    </source>
</evidence>
<evidence type="ECO:0000313" key="2">
    <source>
        <dbReference type="Proteomes" id="UP000694410"/>
    </source>
</evidence>
<reference evidence="1" key="1">
    <citation type="submission" date="2025-08" db="UniProtKB">
        <authorList>
            <consortium name="Ensembl"/>
        </authorList>
    </citation>
    <scope>IDENTIFICATION</scope>
</reference>
<keyword evidence="2" id="KW-1185">Reference proteome</keyword>
<dbReference type="Ensembl" id="ENSCCET00000040624.1">
    <property type="protein sequence ID" value="ENSCCEP00000027405.1"/>
    <property type="gene ID" value="ENSCCEG00000023930.1"/>
</dbReference>